<dbReference type="InterPro" id="IPR042221">
    <property type="entry name" value="Leu/Phe-tRNA_Trfase_N"/>
</dbReference>
<protein>
    <recommendedName>
        <fullName evidence="4">Leucyl/phenylalanyl-tRNA--protein transferase</fullName>
        <ecNumber evidence="4">2.3.2.6</ecNumber>
    </recommendedName>
    <alternativeName>
        <fullName evidence="4">L/F-transferase</fullName>
    </alternativeName>
    <alternativeName>
        <fullName evidence="4">Leucyltransferase</fullName>
    </alternativeName>
    <alternativeName>
        <fullName evidence="4">Phenyalanyltransferase</fullName>
    </alternativeName>
</protein>
<accession>A0A2J6XAD8</accession>
<dbReference type="NCBIfam" id="TIGR00667">
    <property type="entry name" value="aat"/>
    <property type="match status" value="1"/>
</dbReference>
<comment type="function">
    <text evidence="4">Functions in the N-end rule pathway of protein degradation where it conjugates Leu, Phe and, less efficiently, Met from aminoacyl-tRNAs to the N-termini of proteins containing an N-terminal arginine or lysine.</text>
</comment>
<dbReference type="AlphaFoldDB" id="A0A2J6XAD8"/>
<keyword evidence="2 4" id="KW-0808">Transferase</keyword>
<dbReference type="GO" id="GO:0030163">
    <property type="term" value="P:protein catabolic process"/>
    <property type="evidence" value="ECO:0007669"/>
    <property type="project" value="UniProtKB-UniRule"/>
</dbReference>
<sequence>MSTGRLTPELLLAAYRQGIFPMADERGEIGWYEPIRRAIIPLDERFHVPRRLARTVRSGFFTVTYDAAFEQVITACAEPAPSRESTWISPEIIRAYSELHRLGHAHSVECWRDGQLAGGLYGVAVGGLFAGESMFHRVRDASKVALVHLVERLRRGGFVLLDSQFIVGPHLLQFGTIEISRAEYHRLLRAALQVRAVW</sequence>
<evidence type="ECO:0000256" key="4">
    <source>
        <dbReference type="HAMAP-Rule" id="MF_00688"/>
    </source>
</evidence>
<dbReference type="InterPro" id="IPR016181">
    <property type="entry name" value="Acyl_CoA_acyltransferase"/>
</dbReference>
<evidence type="ECO:0000256" key="1">
    <source>
        <dbReference type="ARBA" id="ARBA00022490"/>
    </source>
</evidence>
<dbReference type="InterPro" id="IPR042203">
    <property type="entry name" value="Leu/Phe-tRNA_Trfase_C"/>
</dbReference>
<dbReference type="PANTHER" id="PTHR30098">
    <property type="entry name" value="LEUCYL/PHENYLALANYL-TRNA--PROTEIN TRANSFERASE"/>
    <property type="match status" value="1"/>
</dbReference>
<dbReference type="GO" id="GO:0008914">
    <property type="term" value="F:leucyl-tRNA--protein transferase activity"/>
    <property type="evidence" value="ECO:0007669"/>
    <property type="project" value="UniProtKB-UniRule"/>
</dbReference>
<name>A0A2J6XAD8_9CHLR</name>
<comment type="catalytic activity">
    <reaction evidence="4">
        <text>N-terminal L-arginyl-[protein] + L-leucyl-tRNA(Leu) = N-terminal L-leucyl-L-arginyl-[protein] + tRNA(Leu) + H(+)</text>
        <dbReference type="Rhea" id="RHEA:50416"/>
        <dbReference type="Rhea" id="RHEA-COMP:9613"/>
        <dbReference type="Rhea" id="RHEA-COMP:9622"/>
        <dbReference type="Rhea" id="RHEA-COMP:12672"/>
        <dbReference type="Rhea" id="RHEA-COMP:12673"/>
        <dbReference type="ChEBI" id="CHEBI:15378"/>
        <dbReference type="ChEBI" id="CHEBI:64719"/>
        <dbReference type="ChEBI" id="CHEBI:78442"/>
        <dbReference type="ChEBI" id="CHEBI:78494"/>
        <dbReference type="ChEBI" id="CHEBI:133044"/>
        <dbReference type="EC" id="2.3.2.6"/>
    </reaction>
</comment>
<dbReference type="FunFam" id="3.40.630.70:FF:000001">
    <property type="entry name" value="Leucyl/phenylalanyl-tRNA--protein transferase"/>
    <property type="match status" value="1"/>
</dbReference>
<evidence type="ECO:0000313" key="5">
    <source>
        <dbReference type="EMBL" id="PMP84566.1"/>
    </source>
</evidence>
<dbReference type="GO" id="GO:0005737">
    <property type="term" value="C:cytoplasm"/>
    <property type="evidence" value="ECO:0007669"/>
    <property type="project" value="UniProtKB-SubCell"/>
</dbReference>
<dbReference type="Proteomes" id="UP000243376">
    <property type="component" value="Unassembled WGS sequence"/>
</dbReference>
<proteinExistence type="inferred from homology"/>
<dbReference type="PANTHER" id="PTHR30098:SF2">
    <property type="entry name" value="LEUCYL_PHENYLALANYL-TRNA--PROTEIN TRANSFERASE"/>
    <property type="match status" value="1"/>
</dbReference>
<reference evidence="5 6" key="1">
    <citation type="submission" date="2018-01" db="EMBL/GenBank/DDBJ databases">
        <title>Metagenomic assembled genomes from two thermal pools in the Uzon Caldera, Kamchatka, Russia.</title>
        <authorList>
            <person name="Wilkins L."/>
            <person name="Ettinger C."/>
        </authorList>
    </citation>
    <scope>NUCLEOTIDE SEQUENCE [LARGE SCALE GENOMIC DNA]</scope>
    <source>
        <strain evidence="5">ZAV-02</strain>
    </source>
</reference>
<keyword evidence="3 4" id="KW-0012">Acyltransferase</keyword>
<evidence type="ECO:0000256" key="2">
    <source>
        <dbReference type="ARBA" id="ARBA00022679"/>
    </source>
</evidence>
<comment type="subcellular location">
    <subcellularLocation>
        <location evidence="4">Cytoplasm</location>
    </subcellularLocation>
</comment>
<organism evidence="5 6">
    <name type="scientific">Chloroflexus aggregans</name>
    <dbReference type="NCBI Taxonomy" id="152260"/>
    <lineage>
        <taxon>Bacteria</taxon>
        <taxon>Bacillati</taxon>
        <taxon>Chloroflexota</taxon>
        <taxon>Chloroflexia</taxon>
        <taxon>Chloroflexales</taxon>
        <taxon>Chloroflexineae</taxon>
        <taxon>Chloroflexaceae</taxon>
        <taxon>Chloroflexus</taxon>
    </lineage>
</organism>
<evidence type="ECO:0000313" key="6">
    <source>
        <dbReference type="Proteomes" id="UP000243376"/>
    </source>
</evidence>
<dbReference type="HAMAP" id="MF_00688">
    <property type="entry name" value="Leu_Phe_trans"/>
    <property type="match status" value="1"/>
</dbReference>
<dbReference type="Gene3D" id="3.30.70.3550">
    <property type="entry name" value="Leucyl/phenylalanyl-tRNA-protein transferase, N-terminal domain"/>
    <property type="match status" value="1"/>
</dbReference>
<evidence type="ECO:0000256" key="3">
    <source>
        <dbReference type="ARBA" id="ARBA00023315"/>
    </source>
</evidence>
<dbReference type="Gene3D" id="3.40.630.70">
    <property type="entry name" value="Leucyl/phenylalanyl-tRNA-protein transferase, C-terminal domain"/>
    <property type="match status" value="1"/>
</dbReference>
<comment type="caution">
    <text evidence="5">The sequence shown here is derived from an EMBL/GenBank/DDBJ whole genome shotgun (WGS) entry which is preliminary data.</text>
</comment>
<keyword evidence="1 4" id="KW-0963">Cytoplasm</keyword>
<gene>
    <name evidence="4" type="primary">aat</name>
    <name evidence="5" type="ORF">C0184_03460</name>
</gene>
<comment type="catalytic activity">
    <reaction evidence="4">
        <text>N-terminal L-lysyl-[protein] + L-leucyl-tRNA(Leu) = N-terminal L-leucyl-L-lysyl-[protein] + tRNA(Leu) + H(+)</text>
        <dbReference type="Rhea" id="RHEA:12340"/>
        <dbReference type="Rhea" id="RHEA-COMP:9613"/>
        <dbReference type="Rhea" id="RHEA-COMP:9622"/>
        <dbReference type="Rhea" id="RHEA-COMP:12670"/>
        <dbReference type="Rhea" id="RHEA-COMP:12671"/>
        <dbReference type="ChEBI" id="CHEBI:15378"/>
        <dbReference type="ChEBI" id="CHEBI:65249"/>
        <dbReference type="ChEBI" id="CHEBI:78442"/>
        <dbReference type="ChEBI" id="CHEBI:78494"/>
        <dbReference type="ChEBI" id="CHEBI:133043"/>
        <dbReference type="EC" id="2.3.2.6"/>
    </reaction>
</comment>
<dbReference type="Pfam" id="PF03588">
    <property type="entry name" value="Leu_Phe_trans"/>
    <property type="match status" value="1"/>
</dbReference>
<comment type="catalytic activity">
    <reaction evidence="4">
        <text>L-phenylalanyl-tRNA(Phe) + an N-terminal L-alpha-aminoacyl-[protein] = an N-terminal L-phenylalanyl-L-alpha-aminoacyl-[protein] + tRNA(Phe)</text>
        <dbReference type="Rhea" id="RHEA:43632"/>
        <dbReference type="Rhea" id="RHEA-COMP:9668"/>
        <dbReference type="Rhea" id="RHEA-COMP:9699"/>
        <dbReference type="Rhea" id="RHEA-COMP:10636"/>
        <dbReference type="Rhea" id="RHEA-COMP:10637"/>
        <dbReference type="ChEBI" id="CHEBI:78442"/>
        <dbReference type="ChEBI" id="CHEBI:78531"/>
        <dbReference type="ChEBI" id="CHEBI:78597"/>
        <dbReference type="ChEBI" id="CHEBI:83561"/>
        <dbReference type="EC" id="2.3.2.6"/>
    </reaction>
</comment>
<dbReference type="EMBL" id="PNIQ01000229">
    <property type="protein sequence ID" value="PMP84566.1"/>
    <property type="molecule type" value="Genomic_DNA"/>
</dbReference>
<comment type="similarity">
    <text evidence="4">Belongs to the L/F-transferase family.</text>
</comment>
<dbReference type="EC" id="2.3.2.6" evidence="4"/>
<dbReference type="InterPro" id="IPR004616">
    <property type="entry name" value="Leu/Phe-tRNA_Trfase"/>
</dbReference>
<dbReference type="SUPFAM" id="SSF55729">
    <property type="entry name" value="Acyl-CoA N-acyltransferases (Nat)"/>
    <property type="match status" value="1"/>
</dbReference>